<protein>
    <submittedName>
        <fullName evidence="2">Uncharacterized protein</fullName>
    </submittedName>
</protein>
<feature type="transmembrane region" description="Helical" evidence="1">
    <location>
        <begin position="7"/>
        <end position="26"/>
    </location>
</feature>
<feature type="transmembrane region" description="Helical" evidence="1">
    <location>
        <begin position="32"/>
        <end position="50"/>
    </location>
</feature>
<reference evidence="2 3" key="1">
    <citation type="submission" date="2013-06" db="EMBL/GenBank/DDBJ databases">
        <title>Rumen cellulosomics: divergent fiber-degrading strategies revealed by comparative genome-wide analysis of six Ruminococcal strains.</title>
        <authorList>
            <person name="Dassa B."/>
            <person name="Borovok I."/>
            <person name="Lamed R."/>
            <person name="Flint H."/>
            <person name="Yeoman C.J."/>
            <person name="White B."/>
            <person name="Bayer E.A."/>
        </authorList>
    </citation>
    <scope>NUCLEOTIDE SEQUENCE [LARGE SCALE GENOMIC DNA]</scope>
    <source>
        <strain evidence="2 3">SY3</strain>
    </source>
</reference>
<keyword evidence="1" id="KW-1133">Transmembrane helix</keyword>
<evidence type="ECO:0000256" key="1">
    <source>
        <dbReference type="SAM" id="Phobius"/>
    </source>
</evidence>
<accession>A0A011WVB7</accession>
<comment type="caution">
    <text evidence="2">The sequence shown here is derived from an EMBL/GenBank/DDBJ whole genome shotgun (WGS) entry which is preliminary data.</text>
</comment>
<keyword evidence="1" id="KW-0812">Transmembrane</keyword>
<proteinExistence type="predicted"/>
<keyword evidence="1" id="KW-0472">Membrane</keyword>
<evidence type="ECO:0000313" key="2">
    <source>
        <dbReference type="EMBL" id="EXM40940.1"/>
    </source>
</evidence>
<dbReference type="AlphaFoldDB" id="A0A011WVB7"/>
<organism evidence="2 3">
    <name type="scientific">Ruminococcus albus SY3</name>
    <dbReference type="NCBI Taxonomy" id="1341156"/>
    <lineage>
        <taxon>Bacteria</taxon>
        <taxon>Bacillati</taxon>
        <taxon>Bacillota</taxon>
        <taxon>Clostridia</taxon>
        <taxon>Eubacteriales</taxon>
        <taxon>Oscillospiraceae</taxon>
        <taxon>Ruminococcus</taxon>
    </lineage>
</organism>
<gene>
    <name evidence="2" type="ORF">RASY3_01470</name>
</gene>
<keyword evidence="3" id="KW-1185">Reference proteome</keyword>
<dbReference type="EMBL" id="JEOB01000001">
    <property type="protein sequence ID" value="EXM40940.1"/>
    <property type="molecule type" value="Genomic_DNA"/>
</dbReference>
<dbReference type="Proteomes" id="UP000021369">
    <property type="component" value="Unassembled WGS sequence"/>
</dbReference>
<dbReference type="PATRIC" id="fig|1341156.4.peg.19"/>
<evidence type="ECO:0000313" key="3">
    <source>
        <dbReference type="Proteomes" id="UP000021369"/>
    </source>
</evidence>
<dbReference type="RefSeq" id="WP_037284505.1">
    <property type="nucleotide sequence ID" value="NZ_JEOB01000001.1"/>
</dbReference>
<name>A0A011WVB7_RUMAL</name>
<sequence length="81" mass="9253">MSDEGKAAVVISLWTIAFNAGLLLAASWSKPIGFMLAITATIILISYFRADARIEAERRRRKRYQADAERRVREALKNERQ</sequence>